<evidence type="ECO:0000256" key="1">
    <source>
        <dbReference type="SAM" id="MobiDB-lite"/>
    </source>
</evidence>
<feature type="compositionally biased region" description="Basic and acidic residues" evidence="1">
    <location>
        <begin position="458"/>
        <end position="471"/>
    </location>
</feature>
<dbReference type="EMBL" id="BDRX01000130">
    <property type="protein sequence ID" value="GBF98621.1"/>
    <property type="molecule type" value="Genomic_DNA"/>
</dbReference>
<protein>
    <submittedName>
        <fullName evidence="2">Uncharacterized protein</fullName>
    </submittedName>
</protein>
<feature type="compositionally biased region" description="Low complexity" evidence="1">
    <location>
        <begin position="55"/>
        <end position="77"/>
    </location>
</feature>
<feature type="region of interest" description="Disordered" evidence="1">
    <location>
        <begin position="183"/>
        <end position="253"/>
    </location>
</feature>
<keyword evidence="3" id="KW-1185">Reference proteome</keyword>
<comment type="caution">
    <text evidence="2">The sequence shown here is derived from an EMBL/GenBank/DDBJ whole genome shotgun (WGS) entry which is preliminary data.</text>
</comment>
<gene>
    <name evidence="2" type="ORF">Rsub_10810</name>
</gene>
<dbReference type="STRING" id="307507.A0A2V0PFM2"/>
<dbReference type="AlphaFoldDB" id="A0A2V0PFM2"/>
<sequence>MGCYRDKISAAPDGATSLGQQQHRVTARAVLESANAPSPAPGDGAAGGVGRARARAPTSAELAERGASSRASGPGAAERWKMAGDEGHSPRWPLPEGRTQPARAPEPLQAPSTAAMAAAAAQLPLSWGPAGRSEQWPAAAAPPPARNQVTTAGPGTGGGGLAQQALRGQSLSLSLDLDALLDGQPLSPHLQHHQPAPPQQQQHQQLWGQQLQQPGDQNGQAPQQQGEQPGEQPHQTDGRQDGQLPTAGAAAAAGGGAPPFKQYYMQRLTLNVVHVLFFAVDAAGDATLAVVGTDVRQTGHFVYATVSDWTAGPPLRCTNRARVMEYLAALGACEPAHEGQALRVPPLAPHHWQALNSADQGYARPQLDRRYDRWREEVGTLPDGRHSKRYYVVDSSSGAERLMVVAEDGARRDRRYAYKAAPDLGGFAFENGKAVGEWLDWALGRTDAPPEFMSRGAPPDRRRAAGRRPDGDGEEGAPAAAANGGGALAAPGGVQQYVQPYAQQHAPPGGFIPLHATAGYAAAAAAGVLSPFGAAGSVLAEHYPVSSHHQQQHYQQQHHHAMQLNQHSPAGHAAGPQPSPASAASAAVAAAVASDLPAHAAAELAAIFSSDPGLARWVTAAPSQFELQRFRLWACRLRPGAIVDDGSQQGWPGGDAGAPRQLPPGALPASEALQALRDLEAYPVTMRLLHATGIARAVAACAAPSGGAPAAVRDAAARVAQAWQRAAARAVEVAHAALAADGEAYGGRGGGGGGGIGGGGGGYAGGLHGGADWEDDWAMAYA</sequence>
<proteinExistence type="predicted"/>
<feature type="region of interest" description="Disordered" evidence="1">
    <location>
        <begin position="1"/>
        <end position="163"/>
    </location>
</feature>
<evidence type="ECO:0000313" key="2">
    <source>
        <dbReference type="EMBL" id="GBF98621.1"/>
    </source>
</evidence>
<evidence type="ECO:0000313" key="3">
    <source>
        <dbReference type="Proteomes" id="UP000247498"/>
    </source>
</evidence>
<dbReference type="InParanoid" id="A0A2V0PFM2"/>
<feature type="region of interest" description="Disordered" evidence="1">
    <location>
        <begin position="544"/>
        <end position="582"/>
    </location>
</feature>
<feature type="compositionally biased region" description="Basic and acidic residues" evidence="1">
    <location>
        <begin position="78"/>
        <end position="89"/>
    </location>
</feature>
<name>A0A2V0PFM2_9CHLO</name>
<feature type="compositionally biased region" description="Low complexity" evidence="1">
    <location>
        <begin position="568"/>
        <end position="582"/>
    </location>
</feature>
<reference evidence="2 3" key="1">
    <citation type="journal article" date="2018" name="Sci. Rep.">
        <title>Raphidocelis subcapitata (=Pseudokirchneriella subcapitata) provides an insight into genome evolution and environmental adaptations in the Sphaeropleales.</title>
        <authorList>
            <person name="Suzuki S."/>
            <person name="Yamaguchi H."/>
            <person name="Nakajima N."/>
            <person name="Kawachi M."/>
        </authorList>
    </citation>
    <scope>NUCLEOTIDE SEQUENCE [LARGE SCALE GENOMIC DNA]</scope>
    <source>
        <strain evidence="2 3">NIES-35</strain>
    </source>
</reference>
<feature type="compositionally biased region" description="Low complexity" evidence="1">
    <location>
        <begin position="476"/>
        <end position="487"/>
    </location>
</feature>
<feature type="region of interest" description="Disordered" evidence="1">
    <location>
        <begin position="449"/>
        <end position="487"/>
    </location>
</feature>
<dbReference type="OrthoDB" id="549728at2759"/>
<accession>A0A2V0PFM2</accession>
<organism evidence="2 3">
    <name type="scientific">Raphidocelis subcapitata</name>
    <dbReference type="NCBI Taxonomy" id="307507"/>
    <lineage>
        <taxon>Eukaryota</taxon>
        <taxon>Viridiplantae</taxon>
        <taxon>Chlorophyta</taxon>
        <taxon>core chlorophytes</taxon>
        <taxon>Chlorophyceae</taxon>
        <taxon>CS clade</taxon>
        <taxon>Sphaeropleales</taxon>
        <taxon>Selenastraceae</taxon>
        <taxon>Raphidocelis</taxon>
    </lineage>
</organism>
<feature type="compositionally biased region" description="Low complexity" evidence="1">
    <location>
        <begin position="199"/>
        <end position="233"/>
    </location>
</feature>
<dbReference type="Proteomes" id="UP000247498">
    <property type="component" value="Unassembled WGS sequence"/>
</dbReference>
<feature type="compositionally biased region" description="Low complexity" evidence="1">
    <location>
        <begin position="34"/>
        <end position="43"/>
    </location>
</feature>